<dbReference type="InterPro" id="IPR057670">
    <property type="entry name" value="SH3_retrovirus"/>
</dbReference>
<evidence type="ECO:0000313" key="6">
    <source>
        <dbReference type="EMBL" id="KAG7533179.1"/>
    </source>
</evidence>
<dbReference type="PROSITE" id="PS50994">
    <property type="entry name" value="INTEGRASE"/>
    <property type="match status" value="2"/>
</dbReference>
<dbReference type="PANTHER" id="PTHR42648">
    <property type="entry name" value="TRANSPOSASE, PUTATIVE-RELATED"/>
    <property type="match status" value="1"/>
</dbReference>
<keyword evidence="3" id="KW-0378">Hydrolase</keyword>
<keyword evidence="6" id="KW-0695">RNA-directed DNA polymerase</keyword>
<dbReference type="EMBL" id="JAEFBK010000013">
    <property type="protein sequence ID" value="KAG7533179.1"/>
    <property type="molecule type" value="Genomic_DNA"/>
</dbReference>
<evidence type="ECO:0000256" key="3">
    <source>
        <dbReference type="ARBA" id="ARBA00022801"/>
    </source>
</evidence>
<evidence type="ECO:0000313" key="7">
    <source>
        <dbReference type="Proteomes" id="UP000694240"/>
    </source>
</evidence>
<dbReference type="GO" id="GO:0003964">
    <property type="term" value="F:RNA-directed DNA polymerase activity"/>
    <property type="evidence" value="ECO:0007669"/>
    <property type="project" value="UniProtKB-KW"/>
</dbReference>
<dbReference type="GO" id="GO:0015074">
    <property type="term" value="P:DNA integration"/>
    <property type="evidence" value="ECO:0007669"/>
    <property type="project" value="InterPro"/>
</dbReference>
<dbReference type="Pfam" id="PF13976">
    <property type="entry name" value="gag_pre-integrs"/>
    <property type="match status" value="1"/>
</dbReference>
<evidence type="ECO:0000259" key="5">
    <source>
        <dbReference type="PROSITE" id="PS50994"/>
    </source>
</evidence>
<keyword evidence="1" id="KW-0645">Protease</keyword>
<name>A0A8T1XKR9_9BRAS</name>
<evidence type="ECO:0000256" key="1">
    <source>
        <dbReference type="ARBA" id="ARBA00022670"/>
    </source>
</evidence>
<dbReference type="GO" id="GO:0046872">
    <property type="term" value="F:metal ion binding"/>
    <property type="evidence" value="ECO:0007669"/>
    <property type="project" value="UniProtKB-KW"/>
</dbReference>
<keyword evidence="6" id="KW-0808">Transferase</keyword>
<proteinExistence type="predicted"/>
<keyword evidence="7" id="KW-1185">Reference proteome</keyword>
<dbReference type="InterPro" id="IPR013103">
    <property type="entry name" value="RVT_2"/>
</dbReference>
<dbReference type="CDD" id="cd09272">
    <property type="entry name" value="RNase_HI_RT_Ty1"/>
    <property type="match status" value="2"/>
</dbReference>
<feature type="region of interest" description="Disordered" evidence="4">
    <location>
        <begin position="1133"/>
        <end position="1159"/>
    </location>
</feature>
<feature type="compositionally biased region" description="Polar residues" evidence="4">
    <location>
        <begin position="170"/>
        <end position="179"/>
    </location>
</feature>
<dbReference type="InterPro" id="IPR054722">
    <property type="entry name" value="PolX-like_BBD"/>
</dbReference>
<protein>
    <submittedName>
        <fullName evidence="6">Reverse transcriptase RNA-dependent DNA polymerase</fullName>
    </submittedName>
</protein>
<dbReference type="Proteomes" id="UP000694240">
    <property type="component" value="Chromosome 13"/>
</dbReference>
<reference evidence="6 7" key="1">
    <citation type="submission" date="2020-12" db="EMBL/GenBank/DDBJ databases">
        <title>Concerted genomic and epigenomic changes stabilize Arabidopsis allopolyploids.</title>
        <authorList>
            <person name="Chen Z."/>
        </authorList>
    </citation>
    <scope>NUCLEOTIDE SEQUENCE [LARGE SCALE GENOMIC DNA]</scope>
    <source>
        <strain evidence="6">Allo738</strain>
        <tissue evidence="6">Leaf</tissue>
    </source>
</reference>
<dbReference type="Pfam" id="PF07727">
    <property type="entry name" value="RVT_2"/>
    <property type="match status" value="2"/>
</dbReference>
<feature type="region of interest" description="Disordered" evidence="4">
    <location>
        <begin position="128"/>
        <end position="180"/>
    </location>
</feature>
<dbReference type="Pfam" id="PF22936">
    <property type="entry name" value="Pol_BBD"/>
    <property type="match status" value="1"/>
</dbReference>
<evidence type="ECO:0000256" key="4">
    <source>
        <dbReference type="SAM" id="MobiDB-lite"/>
    </source>
</evidence>
<feature type="domain" description="Integrase catalytic" evidence="5">
    <location>
        <begin position="1369"/>
        <end position="1543"/>
    </location>
</feature>
<dbReference type="InterPro" id="IPR001584">
    <property type="entry name" value="Integrase_cat-core"/>
</dbReference>
<dbReference type="Pfam" id="PF00665">
    <property type="entry name" value="rve"/>
    <property type="match status" value="1"/>
</dbReference>
<dbReference type="GO" id="GO:0006508">
    <property type="term" value="P:proteolysis"/>
    <property type="evidence" value="ECO:0007669"/>
    <property type="project" value="UniProtKB-KW"/>
</dbReference>
<evidence type="ECO:0000256" key="2">
    <source>
        <dbReference type="ARBA" id="ARBA00022723"/>
    </source>
</evidence>
<dbReference type="GO" id="GO:0008233">
    <property type="term" value="F:peptidase activity"/>
    <property type="evidence" value="ECO:0007669"/>
    <property type="project" value="UniProtKB-KW"/>
</dbReference>
<dbReference type="PANTHER" id="PTHR42648:SF28">
    <property type="entry name" value="TRANSPOSON-ENCODED PROTEIN WITH RIBONUCLEASE H-LIKE AND RETROVIRUS ZINC FINGER-LIKE DOMAINS"/>
    <property type="match status" value="1"/>
</dbReference>
<keyword evidence="2" id="KW-0479">Metal-binding</keyword>
<feature type="domain" description="Integrase catalytic" evidence="5">
    <location>
        <begin position="176"/>
        <end position="273"/>
    </location>
</feature>
<gene>
    <name evidence="6" type="ORF">ISN45_Aa08g008150</name>
</gene>
<organism evidence="6 7">
    <name type="scientific">Arabidopsis thaliana x Arabidopsis arenosa</name>
    <dbReference type="NCBI Taxonomy" id="1240361"/>
    <lineage>
        <taxon>Eukaryota</taxon>
        <taxon>Viridiplantae</taxon>
        <taxon>Streptophyta</taxon>
        <taxon>Embryophyta</taxon>
        <taxon>Tracheophyta</taxon>
        <taxon>Spermatophyta</taxon>
        <taxon>Magnoliopsida</taxon>
        <taxon>eudicotyledons</taxon>
        <taxon>Gunneridae</taxon>
        <taxon>Pentapetalae</taxon>
        <taxon>rosids</taxon>
        <taxon>malvids</taxon>
        <taxon>Brassicales</taxon>
        <taxon>Brassicaceae</taxon>
        <taxon>Camelineae</taxon>
        <taxon>Arabidopsis</taxon>
    </lineage>
</organism>
<dbReference type="InterPro" id="IPR039537">
    <property type="entry name" value="Retrotran_Ty1/copia-like"/>
</dbReference>
<comment type="caution">
    <text evidence="6">The sequence shown here is derived from an EMBL/GenBank/DDBJ whole genome shotgun (WGS) entry which is preliminary data.</text>
</comment>
<dbReference type="Pfam" id="PF14223">
    <property type="entry name" value="Retrotran_gag_2"/>
    <property type="match status" value="1"/>
</dbReference>
<dbReference type="Pfam" id="PF25597">
    <property type="entry name" value="SH3_retrovirus"/>
    <property type="match status" value="2"/>
</dbReference>
<feature type="compositionally biased region" description="Polar residues" evidence="4">
    <location>
        <begin position="138"/>
        <end position="147"/>
    </location>
</feature>
<dbReference type="InterPro" id="IPR025724">
    <property type="entry name" value="GAG-pre-integrase_dom"/>
</dbReference>
<feature type="region of interest" description="Disordered" evidence="4">
    <location>
        <begin position="455"/>
        <end position="478"/>
    </location>
</feature>
<feature type="compositionally biased region" description="Basic and acidic residues" evidence="4">
    <location>
        <begin position="148"/>
        <end position="165"/>
    </location>
</feature>
<sequence length="2194" mass="246958">MKASMRGILTSSSLMCLANMALYFSMISLLNLPGNGTVSGVYLTANPTFHPRTKHFATHYHYVREQVAFGELIVNHIPGHLQLADIFTKSLATAPFESLRFKLGVDFPPPPSLRGSINDTAQNDTTLAMDSKTDSRPNPKQAQVQHNSKAEKPQRQPATKDKNRVGAEPSLSSGGTFQSDGGGEFISTRFLKHLQESGIQHYVSCPHTPQQNGLAERKHRQLTERGLTLLFQSKAPQKFWVEAFFTANFLSNLLPTTVLDSSTTPYEVLFGKTPNYSALRTFGCACFPTLRQYAHNKFDPRSLKCIFLGYTEKYKGYRCYYPPTGRVYLSRHVIFDESSFPFIDTYAGLKQSALTPLLDAWIKGFSNMQSASEQEQTAAETINSSVPAINIVQQQQDQLTVPNIEGETSNNTSNELLCITPIQIITSQENDAVPESSSKGNEECTECTASSDLVPIGNSAPSLSPRPENSVSSSILPSTTESIHPMTTRLKKGIVKPNPRYALLTHKVSYPMPTTVTEALKDPNWTAAMLEEMGNCSETQTWSLVPLTSKMHVLGSKWVFRVKLHADGSLDKYKARLVAQGFKQEEGIDYLETYSPVVRSATVRAVLHLATVMEWELKQMDVKNAFLHGDLTETVYMKQPAGFIDKDHPNHVCLLHKSLYGLKQSPRAWFDKFSKFLLSFGFICSMSDPSLFICVKNRDVIMLLLYVDDMVITGNSSKLLSDLLHALNQQFKMKDLGRLSYFLGIQAQFHSKGLFLSQQKYAEDLLATAAMSHCSPVATPLPLQPERAPHQTELFDNPTYFRSLAGKLQYLTLTRPDLQFSVNYVCQKMHAPTVSDFHLLKRILRYIKGTTTMGIAFNKATDCKLRAYSDSDHAGCLVTLKGGNYLFWARTMKTILCGRGFWPHIIKSEAPRETTTNEEGLEIVLVNEDKWFQEDQMVLSVLQNSLEASILEGYSYCETPKDLWETLQNVFGNQSNLSRVFEIKKAINELTQGDMEFTQHFGKFRSLWAELEMLRPNTLDPAVINERREQDKVFGLLFTLSPAYNDLIKHLLRADKLQNLEEVCSQIQKEQGSLGLFGSKGELVSGNSSELASANRGNFNANRGKAPWCDHYKRSGHAKEKCWILHPHLKPARREPRANQATGGNLGGQEQAGTSSQALGGNGAAMMASSDLVRRSDLDALIKALKESSGNAYHALSALKPLIVDSGASHHMISDSKLINNIEPALGNVIIANGDKIPVKGVGDLELFSKKSKAFYMPTFTSNLLSVKKATTDLNCYAIFGPNDVHFQDIETSRVLGHGGTKDGLYVLEDTKLSTPLAAHFSSILVYANNAIWHARLGHPHSRALGLLLPSVSFKNDECEACILGKHCKSVFPKSNTIYENCFDLVHSDVWTSPCLSRENQKYFVTFIDEKSKYTWLTLLPSKDRVLEAFTNFQNYVTNHYNAKIKIFRSDNGGEYTSHAFKQHLAKHGIIHQTSCPYTPQQNGVAERKNRHLMEVARSMMFHTNVPKRFWSDAVVLACYLINRTPTKILQDSSPFEVLNKNKPSINHLRVFGCVCFVLIGEQRNKLDPKSVKGMFIGYSITQKGYKCYIPETRKVLVSRDVKFVESKGYYEEKNWEDIQDLTNSPSDRASNLRIILERLGNTRVYYNSQAVAHPIQAVCTIAHFPEEHQVFLGQIDQHWIPQTYEEAIEHQVWRDAIAAERQAMEHNHTWEEGELPKGKKAVTSKWVFTIKYKSNGDIERYKARLVARGFTQTYGEDYRDTFAPVAKLHTVRVVLSLATNLEWELWQMDVKNAFLQGELEEEVYMKPPPGLEDHNAPGKVFKLKKAIYGLKQSPRAWYHKLSTTLLDRGFKKSEADNTLFTLPSKEGIVVILVYVDDIIISGNDKVGIQETKAFLKSVFDIKDLGELKYFLGIEVCRSKEGLFLSQRKYTLDLLSQVGKLGAKPAKTPLEDDYKANRKGELDNKPFEDVTQYRRLVGKLIYLTITRPDICFAVNVVSQHMQAPTLHHWNMVTRILKYLKGAPGQGIWMGCNKNTELVGYCDADYAGDTKDRRSTTGYCTFIGGNLVTWRSKKQKVVSLSSAEAEYRAMRKLTTELMWLKALLKDFGIDTPKPITMHCDNQAAIHIASNSVFHERTKHIEVDCHKVREQVQLGVILPCYTESEEQLADIFTKGASTKVCEYIHHKLGLVDLSRP</sequence>
<accession>A0A8T1XKR9</accession>
<feature type="compositionally biased region" description="Polar residues" evidence="4">
    <location>
        <begin position="459"/>
        <end position="478"/>
    </location>
</feature>
<keyword evidence="6" id="KW-0548">Nucleotidyltransferase</keyword>